<comment type="subcellular location">
    <subcellularLocation>
        <location evidence="1 13">Secreted</location>
    </subcellularLocation>
</comment>
<sequence>TNPGFVVRITQAGLDYAHQQGIAILEKELAQLKLPDISGDSRVLRVGKVHYALSRLRLRDFHLPYSRITPISNVGLQVSISNAFAELDGDWRVKFLFVRDHGSFNLKVENIYIKIILQLGSDTAGKPTISSSDCSASISKVRVLFSGKFGWLYNLFHSAIESRLRKILQDKVCENVAKSVHDELQTYIRTLPVTARIDDKIGIDYSLVAPPRATAQSLDADLKGEFYSLAHRSSIPFSPLPLAFPSDHDRMVYFGASSYFFNTAGIAYNKAGALVFEITEAMIPKDAGFSLDTSIFSAFVPQLEDMYPNMPMKFRLSAPTAPFLTIGPGGISFQPIVDAQAYAILPDSSLAPLFLLSLVRNVSAVINVRSGHIVGSLDVGRIRLSLKDSAVGTFQVRTMQSLMNILASSTLLPRLNARLDEGFPLPLLDRIQLSNIIVKFHQNFLLLGADVHFQPR</sequence>
<dbReference type="Gene3D" id="3.15.10.10">
    <property type="entry name" value="Bactericidal permeability-increasing protein, domain 1"/>
    <property type="match status" value="1"/>
</dbReference>
<dbReference type="InterPro" id="IPR030675">
    <property type="entry name" value="BPI/LBP"/>
</dbReference>
<evidence type="ECO:0000256" key="11">
    <source>
        <dbReference type="ARBA" id="ARBA00025943"/>
    </source>
</evidence>
<dbReference type="GO" id="GO:0005615">
    <property type="term" value="C:extracellular space"/>
    <property type="evidence" value="ECO:0007669"/>
    <property type="project" value="UniProtKB-UniRule"/>
</dbReference>
<keyword evidence="5 13" id="KW-0929">Antimicrobial</keyword>
<evidence type="ECO:0000256" key="9">
    <source>
        <dbReference type="ARBA" id="ARBA00023157"/>
    </source>
</evidence>
<keyword evidence="8 13" id="KW-0044">Antibiotic</keyword>
<keyword evidence="4 13" id="KW-0964">Secreted</keyword>
<dbReference type="InterPro" id="IPR032942">
    <property type="entry name" value="BPI/LBP/Plunc"/>
</dbReference>
<dbReference type="GO" id="GO:0001530">
    <property type="term" value="F:lipopolysaccharide binding"/>
    <property type="evidence" value="ECO:0007669"/>
    <property type="project" value="TreeGrafter"/>
</dbReference>
<feature type="non-terminal residue" evidence="16">
    <location>
        <position position="456"/>
    </location>
</feature>
<comment type="similarity">
    <text evidence="2">Belongs to the BPI/LBP/Plunc superfamily. BPI/LBP family.</text>
</comment>
<evidence type="ECO:0000256" key="7">
    <source>
        <dbReference type="ARBA" id="ARBA00022859"/>
    </source>
</evidence>
<evidence type="ECO:0000256" key="8">
    <source>
        <dbReference type="ARBA" id="ARBA00023022"/>
    </source>
</evidence>
<evidence type="ECO:0000256" key="4">
    <source>
        <dbReference type="ARBA" id="ARBA00022525"/>
    </source>
</evidence>
<dbReference type="SMART" id="SM00329">
    <property type="entry name" value="BPI2"/>
    <property type="match status" value="1"/>
</dbReference>
<dbReference type="GO" id="GO:0031663">
    <property type="term" value="P:lipopolysaccharide-mediated signaling pathway"/>
    <property type="evidence" value="ECO:0007669"/>
    <property type="project" value="TreeGrafter"/>
</dbReference>
<organism evidence="16 17">
    <name type="scientific">Tichodroma muraria</name>
    <dbReference type="NCBI Taxonomy" id="237442"/>
    <lineage>
        <taxon>Eukaryota</taxon>
        <taxon>Metazoa</taxon>
        <taxon>Chordata</taxon>
        <taxon>Craniata</taxon>
        <taxon>Vertebrata</taxon>
        <taxon>Euteleostomi</taxon>
        <taxon>Archelosauria</taxon>
        <taxon>Archosauria</taxon>
        <taxon>Dinosauria</taxon>
        <taxon>Saurischia</taxon>
        <taxon>Theropoda</taxon>
        <taxon>Coelurosauria</taxon>
        <taxon>Aves</taxon>
        <taxon>Neognathae</taxon>
        <taxon>Neoaves</taxon>
        <taxon>Telluraves</taxon>
        <taxon>Australaves</taxon>
        <taxon>Passeriformes</taxon>
        <taxon>Sittidae</taxon>
        <taxon>Tichodroma</taxon>
    </lineage>
</organism>
<dbReference type="InterPro" id="IPR017943">
    <property type="entry name" value="Bactericidal_perm-incr_a/b_dom"/>
</dbReference>
<proteinExistence type="inferred from homology"/>
<feature type="non-terminal residue" evidence="16">
    <location>
        <position position="1"/>
    </location>
</feature>
<accession>A0A850Z4G4</accession>
<dbReference type="GO" id="GO:0050829">
    <property type="term" value="P:defense response to Gram-negative bacterium"/>
    <property type="evidence" value="ECO:0007669"/>
    <property type="project" value="UniProtKB-UniRule"/>
</dbReference>
<comment type="subunit">
    <text evidence="11 13">Monomer. Homodimer; disulfide-linked.</text>
</comment>
<name>A0A850Z4G4_9PASS</name>
<comment type="caution">
    <text evidence="16">The sequence shown here is derived from an EMBL/GenBank/DDBJ whole genome shotgun (WGS) entry which is preliminary data.</text>
</comment>
<keyword evidence="9 12" id="KW-1015">Disulfide bond</keyword>
<keyword evidence="13" id="KW-0732">Signal</keyword>
<dbReference type="AlphaFoldDB" id="A0A850Z4G4"/>
<dbReference type="Pfam" id="PF02886">
    <property type="entry name" value="LBP_BPI_CETP_C"/>
    <property type="match status" value="1"/>
</dbReference>
<dbReference type="SUPFAM" id="SSF55394">
    <property type="entry name" value="Bactericidal permeability-increasing protein, BPI"/>
    <property type="match status" value="2"/>
</dbReference>
<evidence type="ECO:0000256" key="12">
    <source>
        <dbReference type="PIRSR" id="PIRSR002417-50"/>
    </source>
</evidence>
<feature type="domain" description="Lipid-binding serum glycoprotein N-terminal" evidence="14">
    <location>
        <begin position="8"/>
        <end position="231"/>
    </location>
</feature>
<keyword evidence="7 13" id="KW-0391">Immunity</keyword>
<evidence type="ECO:0000256" key="5">
    <source>
        <dbReference type="ARBA" id="ARBA00022529"/>
    </source>
</evidence>
<dbReference type="SMART" id="SM00328">
    <property type="entry name" value="BPI1"/>
    <property type="match status" value="1"/>
</dbReference>
<evidence type="ECO:0000256" key="3">
    <source>
        <dbReference type="ARBA" id="ARBA00017827"/>
    </source>
</evidence>
<comment type="domain">
    <text evidence="13">The N- and C-terminal barrels adopt an identical fold despite having only 13% of conserved residues.</text>
</comment>
<dbReference type="Proteomes" id="UP000629438">
    <property type="component" value="Unassembled WGS sequence"/>
</dbReference>
<evidence type="ECO:0000256" key="13">
    <source>
        <dbReference type="RuleBase" id="RU369039"/>
    </source>
</evidence>
<evidence type="ECO:0000256" key="6">
    <source>
        <dbReference type="ARBA" id="ARBA00022588"/>
    </source>
</evidence>
<evidence type="ECO:0000256" key="2">
    <source>
        <dbReference type="ARBA" id="ARBA00007292"/>
    </source>
</evidence>
<evidence type="ECO:0000313" key="16">
    <source>
        <dbReference type="EMBL" id="NWI00165.1"/>
    </source>
</evidence>
<dbReference type="FunFam" id="3.15.10.10:FF:000001">
    <property type="entry name" value="phospholipid transfer protein-like"/>
    <property type="match status" value="1"/>
</dbReference>
<comment type="domain">
    <text evidence="13">The N-terminal region may be exposed to the interior of the granule, whereas the C-terminal portion may be embedded in the membrane. During phagocytosis and degranulation, proteases may be released and activated and cleave BPI at the junction of the N- and C-terminal portions of the molecule, providing controlled release of the N-terminal antibacterial fragment when bacteria are ingested.</text>
</comment>
<dbReference type="CDD" id="cd00026">
    <property type="entry name" value="BPI2"/>
    <property type="match status" value="1"/>
</dbReference>
<gene>
    <name evidence="16" type="primary">Bpi_1</name>
    <name evidence="16" type="ORF">TICMUR_R05022</name>
</gene>
<dbReference type="CDD" id="cd00025">
    <property type="entry name" value="BPI1"/>
    <property type="match status" value="1"/>
</dbReference>
<dbReference type="FunFam" id="3.15.20.10:FF:000001">
    <property type="entry name" value="Phospholipid transfer protein"/>
    <property type="match status" value="1"/>
</dbReference>
<dbReference type="EMBL" id="WAAG01031200">
    <property type="protein sequence ID" value="NWI00165.1"/>
    <property type="molecule type" value="Genomic_DNA"/>
</dbReference>
<dbReference type="Pfam" id="PF01273">
    <property type="entry name" value="LBP_BPI_CETP"/>
    <property type="match status" value="1"/>
</dbReference>
<dbReference type="PANTHER" id="PTHR10504:SF84">
    <property type="entry name" value="BACTERICIDAL PERMEABILITY-INCREASING PROTEIN"/>
    <property type="match status" value="1"/>
</dbReference>
<dbReference type="OrthoDB" id="10255543at2759"/>
<evidence type="ECO:0000256" key="1">
    <source>
        <dbReference type="ARBA" id="ARBA00004613"/>
    </source>
</evidence>
<keyword evidence="10 13" id="KW-0325">Glycoprotein</keyword>
<feature type="disulfide bond" evidence="12">
    <location>
        <begin position="134"/>
        <end position="173"/>
    </location>
</feature>
<reference evidence="16" key="1">
    <citation type="submission" date="2019-09" db="EMBL/GenBank/DDBJ databases">
        <title>Bird 10,000 Genomes (B10K) Project - Family phase.</title>
        <authorList>
            <person name="Zhang G."/>
        </authorList>
    </citation>
    <scope>NUCLEOTIDE SEQUENCE</scope>
    <source>
        <strain evidence="16">B10K-DU-012-47</strain>
    </source>
</reference>
<dbReference type="Gene3D" id="3.15.20.10">
    <property type="entry name" value="Bactericidal permeability-increasing protein, domain 2"/>
    <property type="match status" value="1"/>
</dbReference>
<dbReference type="InterPro" id="IPR017942">
    <property type="entry name" value="Lipid-bd_serum_glycop_N"/>
</dbReference>
<evidence type="ECO:0000259" key="14">
    <source>
        <dbReference type="SMART" id="SM00328"/>
    </source>
</evidence>
<evidence type="ECO:0000313" key="17">
    <source>
        <dbReference type="Proteomes" id="UP000629438"/>
    </source>
</evidence>
<dbReference type="GO" id="GO:0045087">
    <property type="term" value="P:innate immune response"/>
    <property type="evidence" value="ECO:0007669"/>
    <property type="project" value="UniProtKB-UniRule"/>
</dbReference>
<protein>
    <recommendedName>
        <fullName evidence="3 13">Bactericidal permeability-increasing protein</fullName>
        <shortName evidence="13">BPI</shortName>
    </recommendedName>
</protein>
<evidence type="ECO:0000256" key="10">
    <source>
        <dbReference type="ARBA" id="ARBA00023180"/>
    </source>
</evidence>
<dbReference type="PIRSF" id="PIRSF002417">
    <property type="entry name" value="Lipid_binding_protein"/>
    <property type="match status" value="1"/>
</dbReference>
<keyword evidence="17" id="KW-1185">Reference proteome</keyword>
<keyword evidence="6 13" id="KW-0399">Innate immunity</keyword>
<comment type="function">
    <text evidence="13">The cytotoxic action of BPI is limited to many species of Gram-negative bacteria; this specificity may be explained by a strong affinity of the very basic N-terminal half for the negatively charged lipopolysaccharides that are unique to the Gram-negative bacterial outer envelope.</text>
</comment>
<feature type="domain" description="Lipid-binding serum glycoprotein C-terminal" evidence="15">
    <location>
        <begin position="246"/>
        <end position="449"/>
    </location>
</feature>
<dbReference type="PANTHER" id="PTHR10504">
    <property type="entry name" value="BACTERICIDAL PERMEABILITY-INCREASING BPI PROTEIN-RELATED"/>
    <property type="match status" value="1"/>
</dbReference>
<dbReference type="InterPro" id="IPR001124">
    <property type="entry name" value="Lipid-bd_serum_glycop_C"/>
</dbReference>
<evidence type="ECO:0000259" key="15">
    <source>
        <dbReference type="SMART" id="SM00329"/>
    </source>
</evidence>